<dbReference type="SUPFAM" id="SSF46689">
    <property type="entry name" value="Homeodomain-like"/>
    <property type="match status" value="1"/>
</dbReference>
<dbReference type="AlphaFoldDB" id="A0A7W7W723"/>
<dbReference type="RefSeq" id="WP_221446393.1">
    <property type="nucleotide sequence ID" value="NZ_JACHJT010000002.1"/>
</dbReference>
<dbReference type="Pfam" id="PF13565">
    <property type="entry name" value="HTH_32"/>
    <property type="match status" value="1"/>
</dbReference>
<name>A0A7W7W723_9ACTN</name>
<proteinExistence type="predicted"/>
<reference evidence="1 2" key="1">
    <citation type="submission" date="2020-08" db="EMBL/GenBank/DDBJ databases">
        <title>Sequencing the genomes of 1000 actinobacteria strains.</title>
        <authorList>
            <person name="Klenk H.-P."/>
        </authorList>
    </citation>
    <scope>NUCLEOTIDE SEQUENCE [LARGE SCALE GENOMIC DNA]</scope>
    <source>
        <strain evidence="1 2">DSM 102030</strain>
    </source>
</reference>
<sequence length="127" mass="14403">MDQQAVAEYRYRAVCEVLGGSLIGEVAARYGTSRQSLHTWRRRFEWEGRSGLVDRSRRPLTSPGRLDAEVEALICQLRRRHPRWGARRIGYELTRRAAESAPSRASVHRALVRNGLITPGPTTQAHV</sequence>
<evidence type="ECO:0000313" key="2">
    <source>
        <dbReference type="Proteomes" id="UP000523007"/>
    </source>
</evidence>
<dbReference type="InterPro" id="IPR009057">
    <property type="entry name" value="Homeodomain-like_sf"/>
</dbReference>
<dbReference type="EMBL" id="JACHJT010000002">
    <property type="protein sequence ID" value="MBB4935460.1"/>
    <property type="molecule type" value="Genomic_DNA"/>
</dbReference>
<dbReference type="Proteomes" id="UP000523007">
    <property type="component" value="Unassembled WGS sequence"/>
</dbReference>
<comment type="caution">
    <text evidence="1">The sequence shown here is derived from an EMBL/GenBank/DDBJ whole genome shotgun (WGS) entry which is preliminary data.</text>
</comment>
<keyword evidence="2" id="KW-1185">Reference proteome</keyword>
<accession>A0A7W7W723</accession>
<organism evidence="1 2">
    <name type="scientific">Lipingzhangella halophila</name>
    <dbReference type="NCBI Taxonomy" id="1783352"/>
    <lineage>
        <taxon>Bacteria</taxon>
        <taxon>Bacillati</taxon>
        <taxon>Actinomycetota</taxon>
        <taxon>Actinomycetes</taxon>
        <taxon>Streptosporangiales</taxon>
        <taxon>Nocardiopsidaceae</taxon>
        <taxon>Lipingzhangella</taxon>
    </lineage>
</organism>
<evidence type="ECO:0000313" key="1">
    <source>
        <dbReference type="EMBL" id="MBB4935460.1"/>
    </source>
</evidence>
<protein>
    <submittedName>
        <fullName evidence="1">Transposase</fullName>
    </submittedName>
</protein>
<gene>
    <name evidence="1" type="ORF">F4561_006354</name>
</gene>